<dbReference type="Pfam" id="PF00486">
    <property type="entry name" value="Trans_reg_C"/>
    <property type="match status" value="1"/>
</dbReference>
<comment type="caution">
    <text evidence="9">The sequence shown here is derived from an EMBL/GenBank/DDBJ whole genome shotgun (WGS) entry which is preliminary data.</text>
</comment>
<evidence type="ECO:0000256" key="5">
    <source>
        <dbReference type="PROSITE-ProRule" id="PRU00169"/>
    </source>
</evidence>
<dbReference type="SMART" id="SM00862">
    <property type="entry name" value="Trans_reg_C"/>
    <property type="match status" value="1"/>
</dbReference>
<sequence length="231" mass="25959">MRATILIIDDHQSVRTLVAEYLAEQDYHILTAADGEEGLVVARQGKPDLVLLDIMMPKLDGLGFLQAFRRDYTAPVIMLTARVEETDKVVGLELGADDYLTKPFSMKELLARVRAHLRRASLVQQTLVAELLRVGDLSLNRGTREVLVGNQPVSLTPSEFSLLEAMMAAPGRVFSREHLLELLQGNTYEGVERTIDVHIRNLRRKIEADPTHPCYIETVFGAGYRCRHRPA</sequence>
<dbReference type="InterPro" id="IPR036388">
    <property type="entry name" value="WH-like_DNA-bd_sf"/>
</dbReference>
<reference evidence="9 10" key="1">
    <citation type="submission" date="2021-03" db="EMBL/GenBank/DDBJ databases">
        <authorList>
            <person name="Grouzdev D.S."/>
        </authorList>
    </citation>
    <scope>NUCLEOTIDE SEQUENCE [LARGE SCALE GENOMIC DNA]</scope>
    <source>
        <strain evidence="9 10">M50-1</strain>
    </source>
</reference>
<evidence type="ECO:0000256" key="1">
    <source>
        <dbReference type="ARBA" id="ARBA00022553"/>
    </source>
</evidence>
<feature type="domain" description="Response regulatory" evidence="7">
    <location>
        <begin position="4"/>
        <end position="117"/>
    </location>
</feature>
<evidence type="ECO:0000256" key="2">
    <source>
        <dbReference type="ARBA" id="ARBA00023015"/>
    </source>
</evidence>
<dbReference type="InterPro" id="IPR039420">
    <property type="entry name" value="WalR-like"/>
</dbReference>
<keyword evidence="10" id="KW-1185">Reference proteome</keyword>
<evidence type="ECO:0000313" key="9">
    <source>
        <dbReference type="EMBL" id="MBP1465219.1"/>
    </source>
</evidence>
<dbReference type="Proteomes" id="UP001193081">
    <property type="component" value="Unassembled WGS sequence"/>
</dbReference>
<dbReference type="Pfam" id="PF00072">
    <property type="entry name" value="Response_reg"/>
    <property type="match status" value="1"/>
</dbReference>
<dbReference type="PROSITE" id="PS51755">
    <property type="entry name" value="OMPR_PHOB"/>
    <property type="match status" value="1"/>
</dbReference>
<protein>
    <submittedName>
        <fullName evidence="9">Response regulator transcription factor</fullName>
    </submittedName>
</protein>
<evidence type="ECO:0000256" key="4">
    <source>
        <dbReference type="ARBA" id="ARBA00023163"/>
    </source>
</evidence>
<dbReference type="PANTHER" id="PTHR48111:SF4">
    <property type="entry name" value="DNA-BINDING DUAL TRANSCRIPTIONAL REGULATOR OMPR"/>
    <property type="match status" value="1"/>
</dbReference>
<evidence type="ECO:0000313" key="10">
    <source>
        <dbReference type="Proteomes" id="UP001193081"/>
    </source>
</evidence>
<dbReference type="PROSITE" id="PS50110">
    <property type="entry name" value="RESPONSE_REGULATORY"/>
    <property type="match status" value="1"/>
</dbReference>
<keyword evidence="4" id="KW-0804">Transcription</keyword>
<proteinExistence type="predicted"/>
<dbReference type="Gene3D" id="3.40.50.2300">
    <property type="match status" value="1"/>
</dbReference>
<feature type="domain" description="OmpR/PhoB-type" evidence="8">
    <location>
        <begin position="129"/>
        <end position="228"/>
    </location>
</feature>
<dbReference type="InterPro" id="IPR011006">
    <property type="entry name" value="CheY-like_superfamily"/>
</dbReference>
<dbReference type="PANTHER" id="PTHR48111">
    <property type="entry name" value="REGULATOR OF RPOS"/>
    <property type="match status" value="1"/>
</dbReference>
<dbReference type="Gene3D" id="1.10.10.10">
    <property type="entry name" value="Winged helix-like DNA-binding domain superfamily/Winged helix DNA-binding domain"/>
    <property type="match status" value="1"/>
</dbReference>
<dbReference type="EMBL" id="SIJK02000007">
    <property type="protein sequence ID" value="MBP1465219.1"/>
    <property type="molecule type" value="Genomic_DNA"/>
</dbReference>
<keyword evidence="1 5" id="KW-0597">Phosphoprotein</keyword>
<keyword evidence="2" id="KW-0805">Transcription regulation</keyword>
<organism evidence="9 10">
    <name type="scientific">Candidatus Chloroploca mongolica</name>
    <dbReference type="NCBI Taxonomy" id="2528176"/>
    <lineage>
        <taxon>Bacteria</taxon>
        <taxon>Bacillati</taxon>
        <taxon>Chloroflexota</taxon>
        <taxon>Chloroflexia</taxon>
        <taxon>Chloroflexales</taxon>
        <taxon>Chloroflexineae</taxon>
        <taxon>Oscillochloridaceae</taxon>
        <taxon>Candidatus Chloroploca</taxon>
    </lineage>
</organism>
<dbReference type="InterPro" id="IPR001867">
    <property type="entry name" value="OmpR/PhoB-type_DNA-bd"/>
</dbReference>
<evidence type="ECO:0000259" key="8">
    <source>
        <dbReference type="PROSITE" id="PS51755"/>
    </source>
</evidence>
<dbReference type="Gene3D" id="6.10.250.690">
    <property type="match status" value="1"/>
</dbReference>
<keyword evidence="3 6" id="KW-0238">DNA-binding</keyword>
<accession>A0ABS4D709</accession>
<feature type="modified residue" description="4-aspartylphosphate" evidence="5">
    <location>
        <position position="53"/>
    </location>
</feature>
<feature type="DNA-binding region" description="OmpR/PhoB-type" evidence="6">
    <location>
        <begin position="129"/>
        <end position="228"/>
    </location>
</feature>
<gene>
    <name evidence="9" type="ORF">EYB53_005820</name>
</gene>
<dbReference type="SUPFAM" id="SSF52172">
    <property type="entry name" value="CheY-like"/>
    <property type="match status" value="1"/>
</dbReference>
<dbReference type="CDD" id="cd00383">
    <property type="entry name" value="trans_reg_C"/>
    <property type="match status" value="1"/>
</dbReference>
<dbReference type="InterPro" id="IPR001789">
    <property type="entry name" value="Sig_transdc_resp-reg_receiver"/>
</dbReference>
<evidence type="ECO:0000256" key="3">
    <source>
        <dbReference type="ARBA" id="ARBA00023125"/>
    </source>
</evidence>
<evidence type="ECO:0000256" key="6">
    <source>
        <dbReference type="PROSITE-ProRule" id="PRU01091"/>
    </source>
</evidence>
<dbReference type="RefSeq" id="WP_135477268.1">
    <property type="nucleotide sequence ID" value="NZ_SIJK02000007.1"/>
</dbReference>
<dbReference type="SMART" id="SM00448">
    <property type="entry name" value="REC"/>
    <property type="match status" value="1"/>
</dbReference>
<evidence type="ECO:0000259" key="7">
    <source>
        <dbReference type="PROSITE" id="PS50110"/>
    </source>
</evidence>
<name>A0ABS4D709_9CHLR</name>